<accession>A0A9P8TAB5</accession>
<gene>
    <name evidence="2" type="ORF">WICMUC_004614</name>
</gene>
<feature type="compositionally biased region" description="Polar residues" evidence="1">
    <location>
        <begin position="8"/>
        <end position="30"/>
    </location>
</feature>
<evidence type="ECO:0000313" key="2">
    <source>
        <dbReference type="EMBL" id="KAH3671434.1"/>
    </source>
</evidence>
<dbReference type="OrthoDB" id="4093716at2759"/>
<dbReference type="EMBL" id="JAEUBF010001278">
    <property type="protein sequence ID" value="KAH3671434.1"/>
    <property type="molecule type" value="Genomic_DNA"/>
</dbReference>
<evidence type="ECO:0000256" key="1">
    <source>
        <dbReference type="SAM" id="MobiDB-lite"/>
    </source>
</evidence>
<sequence length="121" mass="12823">MALKKGASRQTNSPVFPPSTGASEPNRSTKSVCSDRLIRVSAFPVAFARADTKLVLPTPGLPSNRIGFLTCIALTTRMALAAVVGALKLKLSFKSSELLTGVSKIPAFNDDFVKLTSTLLE</sequence>
<dbReference type="AlphaFoldDB" id="A0A9P8TAB5"/>
<reference evidence="2" key="1">
    <citation type="journal article" date="2021" name="Open Biol.">
        <title>Shared evolutionary footprints suggest mitochondrial oxidative damage underlies multiple complex I losses in fungi.</title>
        <authorList>
            <person name="Schikora-Tamarit M.A."/>
            <person name="Marcet-Houben M."/>
            <person name="Nosek J."/>
            <person name="Gabaldon T."/>
        </authorList>
    </citation>
    <scope>NUCLEOTIDE SEQUENCE</scope>
    <source>
        <strain evidence="2">CBS6341</strain>
    </source>
</reference>
<organism evidence="2 3">
    <name type="scientific">Wickerhamomyces mucosus</name>
    <dbReference type="NCBI Taxonomy" id="1378264"/>
    <lineage>
        <taxon>Eukaryota</taxon>
        <taxon>Fungi</taxon>
        <taxon>Dikarya</taxon>
        <taxon>Ascomycota</taxon>
        <taxon>Saccharomycotina</taxon>
        <taxon>Saccharomycetes</taxon>
        <taxon>Phaffomycetales</taxon>
        <taxon>Wickerhamomycetaceae</taxon>
        <taxon>Wickerhamomyces</taxon>
    </lineage>
</organism>
<reference evidence="2" key="2">
    <citation type="submission" date="2021-01" db="EMBL/GenBank/DDBJ databases">
        <authorList>
            <person name="Schikora-Tamarit M.A."/>
        </authorList>
    </citation>
    <scope>NUCLEOTIDE SEQUENCE</scope>
    <source>
        <strain evidence="2">CBS6341</strain>
    </source>
</reference>
<protein>
    <submittedName>
        <fullName evidence="2">Uncharacterized protein</fullName>
    </submittedName>
</protein>
<feature type="region of interest" description="Disordered" evidence="1">
    <location>
        <begin position="1"/>
        <end position="30"/>
    </location>
</feature>
<keyword evidence="3" id="KW-1185">Reference proteome</keyword>
<dbReference type="Proteomes" id="UP000769528">
    <property type="component" value="Unassembled WGS sequence"/>
</dbReference>
<evidence type="ECO:0000313" key="3">
    <source>
        <dbReference type="Proteomes" id="UP000769528"/>
    </source>
</evidence>
<comment type="caution">
    <text evidence="2">The sequence shown here is derived from an EMBL/GenBank/DDBJ whole genome shotgun (WGS) entry which is preliminary data.</text>
</comment>
<name>A0A9P8TAB5_9ASCO</name>
<proteinExistence type="predicted"/>